<evidence type="ECO:0000313" key="2">
    <source>
        <dbReference type="Proteomes" id="UP000194267"/>
    </source>
</evidence>
<organism evidence="1 2">
    <name type="scientific">Symbiobacterium thermophilum</name>
    <dbReference type="NCBI Taxonomy" id="2734"/>
    <lineage>
        <taxon>Bacteria</taxon>
        <taxon>Bacillati</taxon>
        <taxon>Bacillota</taxon>
        <taxon>Clostridia</taxon>
        <taxon>Eubacteriales</taxon>
        <taxon>Symbiobacteriaceae</taxon>
        <taxon>Symbiobacterium</taxon>
    </lineage>
</organism>
<gene>
    <name evidence="1" type="ORF">A6D92_23325</name>
</gene>
<reference evidence="2" key="1">
    <citation type="submission" date="2016-04" db="EMBL/GenBank/DDBJ databases">
        <authorList>
            <person name="Antunes L.P."/>
            <person name="Martins L.F."/>
            <person name="Pereira R.V."/>
            <person name="Thomas A.M."/>
            <person name="Barbosa D."/>
            <person name="Nascimento L."/>
            <person name="Silva G.M."/>
            <person name="Condomitti G.W."/>
            <person name="Digiampietri L.A."/>
            <person name="Lombardi K.C."/>
            <person name="Ramos P.L."/>
            <person name="Quaggio R.B."/>
            <person name="Oliveira J.C."/>
            <person name="Pascon R.C."/>
            <person name="Cruz J.B."/>
            <person name="Silva A.M."/>
            <person name="Setubal J.C."/>
        </authorList>
    </citation>
    <scope>NUCLEOTIDE SEQUENCE [LARGE SCALE GENOMIC DNA]</scope>
</reference>
<proteinExistence type="inferred from homology"/>
<comment type="caution">
    <text evidence="1">The sequence shown here is derived from an EMBL/GenBank/DDBJ whole genome shotgun (WGS) entry which is preliminary data.</text>
</comment>
<evidence type="ECO:0000313" key="1">
    <source>
        <dbReference type="EMBL" id="OTA40130.1"/>
    </source>
</evidence>
<dbReference type="Gene3D" id="3.40.50.10360">
    <property type="entry name" value="Hypothetical protein TT1679"/>
    <property type="match status" value="1"/>
</dbReference>
<dbReference type="InterPro" id="IPR006340">
    <property type="entry name" value="DUF436"/>
</dbReference>
<dbReference type="Proteomes" id="UP000194267">
    <property type="component" value="Unassembled WGS sequence"/>
</dbReference>
<dbReference type="AlphaFoldDB" id="A0A1Y2T0X6"/>
<dbReference type="SUPFAM" id="SSF110710">
    <property type="entry name" value="TTHA0583/YokD-like"/>
    <property type="match status" value="1"/>
</dbReference>
<accession>A0A1Y2T0X6</accession>
<feature type="non-terminal residue" evidence="1">
    <location>
        <position position="145"/>
    </location>
</feature>
<dbReference type="HAMAP" id="MF_00800">
    <property type="entry name" value="UPF0340"/>
    <property type="match status" value="1"/>
</dbReference>
<dbReference type="InterPro" id="IPR028345">
    <property type="entry name" value="Antibiotic_NAT-like"/>
</dbReference>
<dbReference type="EMBL" id="LWLV01002707">
    <property type="protein sequence ID" value="OTA40130.1"/>
    <property type="molecule type" value="Genomic_DNA"/>
</dbReference>
<name>A0A1Y2T0X6_SYMTR</name>
<protein>
    <submittedName>
        <fullName evidence="1">TIGR01440 family protein</fullName>
    </submittedName>
</protein>
<dbReference type="Pfam" id="PF04260">
    <property type="entry name" value="DUF436"/>
    <property type="match status" value="1"/>
</dbReference>
<dbReference type="NCBIfam" id="TIGR01440">
    <property type="entry name" value="TIGR01440 family protein"/>
    <property type="match status" value="1"/>
</dbReference>
<sequence>MDELLAVAGLSPGQVLVVGCSTSEVMGRRIGTAGSEAVADAILDALLEATQAARVYLAVQCCEHLNRALVVERAAAERYGWERVTVVPMPRAGGSLAARAFRRLPDAVVVEEIKADAGLDIGLTLIGMHLRRVAVPVRLSTATIG</sequence>